<name>A0ABP8H148_9BACT</name>
<reference evidence="3" key="1">
    <citation type="journal article" date="2019" name="Int. J. Syst. Evol. Microbiol.">
        <title>The Global Catalogue of Microorganisms (GCM) 10K type strain sequencing project: providing services to taxonomists for standard genome sequencing and annotation.</title>
        <authorList>
            <consortium name="The Broad Institute Genomics Platform"/>
            <consortium name="The Broad Institute Genome Sequencing Center for Infectious Disease"/>
            <person name="Wu L."/>
            <person name="Ma J."/>
        </authorList>
    </citation>
    <scope>NUCLEOTIDE SEQUENCE [LARGE SCALE GENOMIC DNA]</scope>
    <source>
        <strain evidence="3">JCM 17919</strain>
    </source>
</reference>
<sequence length="55" mass="5955">MVEQHDPHLVDADAGTEVAGELGGDAVDEPVLAPFRLNEGQRQAQQDKQGEDNRT</sequence>
<proteinExistence type="predicted"/>
<dbReference type="EMBL" id="BAABGY010000007">
    <property type="protein sequence ID" value="GAA4332916.1"/>
    <property type="molecule type" value="Genomic_DNA"/>
</dbReference>
<keyword evidence="3" id="KW-1185">Reference proteome</keyword>
<organism evidence="2 3">
    <name type="scientific">Flaviaesturariibacter amylovorans</name>
    <dbReference type="NCBI Taxonomy" id="1084520"/>
    <lineage>
        <taxon>Bacteria</taxon>
        <taxon>Pseudomonadati</taxon>
        <taxon>Bacteroidota</taxon>
        <taxon>Chitinophagia</taxon>
        <taxon>Chitinophagales</taxon>
        <taxon>Chitinophagaceae</taxon>
        <taxon>Flaviaestuariibacter</taxon>
    </lineage>
</organism>
<evidence type="ECO:0000313" key="2">
    <source>
        <dbReference type="EMBL" id="GAA4332916.1"/>
    </source>
</evidence>
<accession>A0ABP8H148</accession>
<evidence type="ECO:0000256" key="1">
    <source>
        <dbReference type="SAM" id="MobiDB-lite"/>
    </source>
</evidence>
<evidence type="ECO:0000313" key="3">
    <source>
        <dbReference type="Proteomes" id="UP001501725"/>
    </source>
</evidence>
<protein>
    <submittedName>
        <fullName evidence="2">Uncharacterized protein</fullName>
    </submittedName>
</protein>
<feature type="region of interest" description="Disordered" evidence="1">
    <location>
        <begin position="1"/>
        <end position="55"/>
    </location>
</feature>
<feature type="compositionally biased region" description="Basic and acidic residues" evidence="1">
    <location>
        <begin position="1"/>
        <end position="11"/>
    </location>
</feature>
<gene>
    <name evidence="2" type="ORF">GCM10023184_25810</name>
</gene>
<comment type="caution">
    <text evidence="2">The sequence shown here is derived from an EMBL/GenBank/DDBJ whole genome shotgun (WGS) entry which is preliminary data.</text>
</comment>
<dbReference type="Proteomes" id="UP001501725">
    <property type="component" value="Unassembled WGS sequence"/>
</dbReference>